<dbReference type="InterPro" id="IPR019226">
    <property type="entry name" value="DUF2158"/>
</dbReference>
<dbReference type="AlphaFoldDB" id="A0A937FCB0"/>
<dbReference type="EMBL" id="JAESIY010000011">
    <property type="protein sequence ID" value="MBL3658275.1"/>
    <property type="molecule type" value="Genomic_DNA"/>
</dbReference>
<comment type="caution">
    <text evidence="1">The sequence shown here is derived from an EMBL/GenBank/DDBJ whole genome shotgun (WGS) entry which is preliminary data.</text>
</comment>
<dbReference type="RefSeq" id="WP_202246066.1">
    <property type="nucleotide sequence ID" value="NZ_JAESIY010000011.1"/>
</dbReference>
<dbReference type="Proteomes" id="UP000659388">
    <property type="component" value="Unassembled WGS sequence"/>
</dbReference>
<reference evidence="1" key="1">
    <citation type="submission" date="2021-01" db="EMBL/GenBank/DDBJ databases">
        <title>Fulvivirga kasyanovii gen. nov., sp nov., a novel member of the phylum Bacteroidetes isolated from seawater in a mussel farm.</title>
        <authorList>
            <person name="Zhao L.-H."/>
            <person name="Wang Z.-J."/>
        </authorList>
    </citation>
    <scope>NUCLEOTIDE SEQUENCE</scope>
    <source>
        <strain evidence="1">2943</strain>
    </source>
</reference>
<organism evidence="1 2">
    <name type="scientific">Fulvivirga sediminis</name>
    <dbReference type="NCBI Taxonomy" id="2803949"/>
    <lineage>
        <taxon>Bacteria</taxon>
        <taxon>Pseudomonadati</taxon>
        <taxon>Bacteroidota</taxon>
        <taxon>Cytophagia</taxon>
        <taxon>Cytophagales</taxon>
        <taxon>Fulvivirgaceae</taxon>
        <taxon>Fulvivirga</taxon>
    </lineage>
</organism>
<sequence>MAFKIGDVVQLKSGGPEMTVKGVIGDANSPLSKTENAALKMAGNEGGDVYSYWS</sequence>
<accession>A0A937FCB0</accession>
<keyword evidence="2" id="KW-1185">Reference proteome</keyword>
<proteinExistence type="predicted"/>
<evidence type="ECO:0000313" key="2">
    <source>
        <dbReference type="Proteomes" id="UP000659388"/>
    </source>
</evidence>
<evidence type="ECO:0000313" key="1">
    <source>
        <dbReference type="EMBL" id="MBL3658275.1"/>
    </source>
</evidence>
<protein>
    <submittedName>
        <fullName evidence="1">DUF2158 domain-containing protein</fullName>
    </submittedName>
</protein>
<name>A0A937FCB0_9BACT</name>
<dbReference type="Pfam" id="PF09926">
    <property type="entry name" value="DUF2158"/>
    <property type="match status" value="1"/>
</dbReference>
<gene>
    <name evidence="1" type="ORF">JL102_19135</name>
</gene>